<reference evidence="1" key="1">
    <citation type="submission" date="2020-08" db="EMBL/GenBank/DDBJ databases">
        <title>Multicomponent nature underlies the extraordinary mechanical properties of spider dragline silk.</title>
        <authorList>
            <person name="Kono N."/>
            <person name="Nakamura H."/>
            <person name="Mori M."/>
            <person name="Yoshida Y."/>
            <person name="Ohtoshi R."/>
            <person name="Malay A.D."/>
            <person name="Moran D.A.P."/>
            <person name="Tomita M."/>
            <person name="Numata K."/>
            <person name="Arakawa K."/>
        </authorList>
    </citation>
    <scope>NUCLEOTIDE SEQUENCE</scope>
</reference>
<accession>A0A8X6N777</accession>
<organism evidence="1 2">
    <name type="scientific">Nephila pilipes</name>
    <name type="common">Giant wood spider</name>
    <name type="synonym">Nephila maculata</name>
    <dbReference type="NCBI Taxonomy" id="299642"/>
    <lineage>
        <taxon>Eukaryota</taxon>
        <taxon>Metazoa</taxon>
        <taxon>Ecdysozoa</taxon>
        <taxon>Arthropoda</taxon>
        <taxon>Chelicerata</taxon>
        <taxon>Arachnida</taxon>
        <taxon>Araneae</taxon>
        <taxon>Araneomorphae</taxon>
        <taxon>Entelegynae</taxon>
        <taxon>Araneoidea</taxon>
        <taxon>Nephilidae</taxon>
        <taxon>Nephila</taxon>
    </lineage>
</organism>
<sequence>MLIVKGQYGEQNEATYSFQPEDKTKLSFKIKCQVHFIIHKKLMCQRYEENVSISYITNGFGDKLIEQQAKSYFSSKNIPSPKMR</sequence>
<gene>
    <name evidence="1" type="ORF">NPIL_662371</name>
</gene>
<name>A0A8X6N777_NEPPI</name>
<dbReference type="EMBL" id="BMAW01054850">
    <property type="protein sequence ID" value="GFS98256.1"/>
    <property type="molecule type" value="Genomic_DNA"/>
</dbReference>
<evidence type="ECO:0000313" key="1">
    <source>
        <dbReference type="EMBL" id="GFS98256.1"/>
    </source>
</evidence>
<keyword evidence="2" id="KW-1185">Reference proteome</keyword>
<protein>
    <submittedName>
        <fullName evidence="1">Uncharacterized protein</fullName>
    </submittedName>
</protein>
<proteinExistence type="predicted"/>
<dbReference type="AlphaFoldDB" id="A0A8X6N777"/>
<evidence type="ECO:0000313" key="2">
    <source>
        <dbReference type="Proteomes" id="UP000887013"/>
    </source>
</evidence>
<comment type="caution">
    <text evidence="1">The sequence shown here is derived from an EMBL/GenBank/DDBJ whole genome shotgun (WGS) entry which is preliminary data.</text>
</comment>
<dbReference type="Proteomes" id="UP000887013">
    <property type="component" value="Unassembled WGS sequence"/>
</dbReference>